<organism evidence="2 3">
    <name type="scientific">Stachybotrys chartarum (strain CBS 109288 / IBT 7711)</name>
    <name type="common">Toxic black mold</name>
    <name type="synonym">Stilbospora chartarum</name>
    <dbReference type="NCBI Taxonomy" id="1280523"/>
    <lineage>
        <taxon>Eukaryota</taxon>
        <taxon>Fungi</taxon>
        <taxon>Dikarya</taxon>
        <taxon>Ascomycota</taxon>
        <taxon>Pezizomycotina</taxon>
        <taxon>Sordariomycetes</taxon>
        <taxon>Hypocreomycetidae</taxon>
        <taxon>Hypocreales</taxon>
        <taxon>Stachybotryaceae</taxon>
        <taxon>Stachybotrys</taxon>
    </lineage>
</organism>
<dbReference type="PANTHER" id="PTHR24148">
    <property type="entry name" value="ANKYRIN REPEAT DOMAIN-CONTAINING PROTEIN 39 HOMOLOG-RELATED"/>
    <property type="match status" value="1"/>
</dbReference>
<evidence type="ECO:0000313" key="2">
    <source>
        <dbReference type="EMBL" id="KEY73952.1"/>
    </source>
</evidence>
<name>A0A084B8S3_STACB</name>
<protein>
    <recommendedName>
        <fullName evidence="1">Heterokaryon incompatibility domain-containing protein</fullName>
    </recommendedName>
</protein>
<dbReference type="OrthoDB" id="4850726at2759"/>
<dbReference type="AlphaFoldDB" id="A0A084B8S3"/>
<dbReference type="HOGENOM" id="CLU_004184_7_0_1"/>
<accession>A0A084B8S3</accession>
<evidence type="ECO:0000259" key="1">
    <source>
        <dbReference type="Pfam" id="PF06985"/>
    </source>
</evidence>
<reference evidence="2 3" key="1">
    <citation type="journal article" date="2014" name="BMC Genomics">
        <title>Comparative genome sequencing reveals chemotype-specific gene clusters in the toxigenic black mold Stachybotrys.</title>
        <authorList>
            <person name="Semeiks J."/>
            <person name="Borek D."/>
            <person name="Otwinowski Z."/>
            <person name="Grishin N.V."/>
        </authorList>
    </citation>
    <scope>NUCLEOTIDE SEQUENCE [LARGE SCALE GENOMIC DNA]</scope>
    <source>
        <strain evidence="3">CBS 109288 / IBT 7711</strain>
    </source>
</reference>
<sequence>MSAEPYAYTPLPGSNFVRLLTNIYRRNEDNAICAKLVTVSLYPTPPYIALSYTWGSPYPRSPNESPADVAASSNTSHHISIDDQKLPVTQNLLDYLTLHASSGMAEDDTPDFWIDAICINQKDLTEKSIHVSRMHLIYKQAFAVVVWLGPADEYTADAIELINRIGDASAEILANSASHAPKMIIGKLGPFDRHWKALKLFFLRQWFQRAWVIQEIVLATEVYVIVGNSEVAWEAIVRSADFLSRHETGAAWHAKLLSTLSALSSDTPGLHLGYVLPYLQYFDCENPRDKVYSALGWTMVGKAKQRESFELSANVISADYDSSVVDIYVKTVKHVCEDQNLSLLTSYRHSRSKFINQLPSWVPDLSHRATYMDIDGLSWSHFKATLTDGSTVFTNPNVRLLETLGQKIDTISHVELTIPPNNTNPVTESVKILHLVRALLVLASRIITAERGPGPVLLALWMVLTNGGYGVDKAYQVTPEREAKEIVRQWIERAIATGLVEGNEQDTVARFCLGLINDLQLRAGLHNDVGFSGEEAIKDIASRMAAGETLKDTYEDRGITLLGLRQRFNEQALFCTALGRIGFGFPDISPNDTNWLIPGVSMPLILRETERGHFFSLGRCFIDGVMKGEAFSREHMARIIIE</sequence>
<evidence type="ECO:0000313" key="3">
    <source>
        <dbReference type="Proteomes" id="UP000028045"/>
    </source>
</evidence>
<dbReference type="Pfam" id="PF06985">
    <property type="entry name" value="HET"/>
    <property type="match status" value="1"/>
</dbReference>
<feature type="domain" description="Heterokaryon incompatibility" evidence="1">
    <location>
        <begin position="47"/>
        <end position="215"/>
    </location>
</feature>
<dbReference type="InterPro" id="IPR052895">
    <property type="entry name" value="HetReg/Transcr_Mod"/>
</dbReference>
<dbReference type="EMBL" id="KL647691">
    <property type="protein sequence ID" value="KEY73952.1"/>
    <property type="molecule type" value="Genomic_DNA"/>
</dbReference>
<gene>
    <name evidence="2" type="ORF">S7711_09448</name>
</gene>
<dbReference type="InterPro" id="IPR010730">
    <property type="entry name" value="HET"/>
</dbReference>
<dbReference type="PANTHER" id="PTHR24148:SF73">
    <property type="entry name" value="HET DOMAIN PROTEIN (AFU_ORTHOLOGUE AFUA_8G01020)"/>
    <property type="match status" value="1"/>
</dbReference>
<dbReference type="Proteomes" id="UP000028045">
    <property type="component" value="Unassembled WGS sequence"/>
</dbReference>
<proteinExistence type="predicted"/>
<keyword evidence="3" id="KW-1185">Reference proteome</keyword>